<gene>
    <name evidence="2" type="ORF">AB1471_12160</name>
</gene>
<dbReference type="EMBL" id="JBFMIA010000011">
    <property type="protein sequence ID" value="MEW9502545.1"/>
    <property type="molecule type" value="Genomic_DNA"/>
</dbReference>
<reference evidence="2 3" key="1">
    <citation type="journal article" date="1979" name="Int. J. Syst. Evol. Microbiol.">
        <title>Bacillus globisporus subsp. marinus subsp. nov.</title>
        <authorList>
            <person name="Liu H."/>
        </authorList>
    </citation>
    <scope>NUCLEOTIDE SEQUENCE [LARGE SCALE GENOMIC DNA]</scope>
    <source>
        <strain evidence="2 3">DSM 1297</strain>
    </source>
</reference>
<proteinExistence type="predicted"/>
<evidence type="ECO:0000313" key="2">
    <source>
        <dbReference type="EMBL" id="MEW9502545.1"/>
    </source>
</evidence>
<keyword evidence="3" id="KW-1185">Reference proteome</keyword>
<dbReference type="RefSeq" id="WP_367780034.1">
    <property type="nucleotide sequence ID" value="NZ_JBFMIA010000011.1"/>
</dbReference>
<feature type="transmembrane region" description="Helical" evidence="1">
    <location>
        <begin position="58"/>
        <end position="81"/>
    </location>
</feature>
<accession>A0ABV3Q5C4</accession>
<sequence>MEKRLFLWIGLFIFGGMLLQTVIQLDKFSYQLEAVIAITIASVIYAGLVIVKKKSFSFYVGATSVLAIAAVVLIFAAPLLLPTH</sequence>
<evidence type="ECO:0000256" key="1">
    <source>
        <dbReference type="SAM" id="Phobius"/>
    </source>
</evidence>
<evidence type="ECO:0000313" key="3">
    <source>
        <dbReference type="Proteomes" id="UP001556040"/>
    </source>
</evidence>
<name>A0ABV3Q5C4_9BACL</name>
<feature type="transmembrane region" description="Helical" evidence="1">
    <location>
        <begin position="29"/>
        <end position="51"/>
    </location>
</feature>
<keyword evidence="1" id="KW-0812">Transmembrane</keyword>
<organism evidence="2 3">
    <name type="scientific">Jeotgalibacillus marinus</name>
    <dbReference type="NCBI Taxonomy" id="86667"/>
    <lineage>
        <taxon>Bacteria</taxon>
        <taxon>Bacillati</taxon>
        <taxon>Bacillota</taxon>
        <taxon>Bacilli</taxon>
        <taxon>Bacillales</taxon>
        <taxon>Caryophanaceae</taxon>
        <taxon>Jeotgalibacillus</taxon>
    </lineage>
</organism>
<comment type="caution">
    <text evidence="2">The sequence shown here is derived from an EMBL/GenBank/DDBJ whole genome shotgun (WGS) entry which is preliminary data.</text>
</comment>
<protein>
    <submittedName>
        <fullName evidence="2">Uncharacterized protein</fullName>
    </submittedName>
</protein>
<keyword evidence="1" id="KW-1133">Transmembrane helix</keyword>
<dbReference type="Proteomes" id="UP001556040">
    <property type="component" value="Unassembled WGS sequence"/>
</dbReference>
<keyword evidence="1" id="KW-0472">Membrane</keyword>
<feature type="transmembrane region" description="Helical" evidence="1">
    <location>
        <begin position="5"/>
        <end position="23"/>
    </location>
</feature>